<reference evidence="2 3" key="1">
    <citation type="journal article" date="2016" name="Nat. Commun.">
        <title>Thousands of microbial genomes shed light on interconnected biogeochemical processes in an aquifer system.</title>
        <authorList>
            <person name="Anantharaman K."/>
            <person name="Brown C.T."/>
            <person name="Hug L.A."/>
            <person name="Sharon I."/>
            <person name="Castelle C.J."/>
            <person name="Probst A.J."/>
            <person name="Thomas B.C."/>
            <person name="Singh A."/>
            <person name="Wilkins M.J."/>
            <person name="Karaoz U."/>
            <person name="Brodie E.L."/>
            <person name="Williams K.H."/>
            <person name="Hubbard S.S."/>
            <person name="Banfield J.F."/>
        </authorList>
    </citation>
    <scope>NUCLEOTIDE SEQUENCE [LARGE SCALE GENOMIC DNA]</scope>
</reference>
<dbReference type="NCBIfam" id="NF041131">
    <property type="entry name" value="RicT_YaaT_fam"/>
    <property type="match status" value="1"/>
</dbReference>
<proteinExistence type="predicted"/>
<name>A0A1F5ACU9_9BACT</name>
<dbReference type="PROSITE" id="PS51411">
    <property type="entry name" value="PSP1_C"/>
    <property type="match status" value="1"/>
</dbReference>
<comment type="caution">
    <text evidence="2">The sequence shown here is derived from an EMBL/GenBank/DDBJ whole genome shotgun (WGS) entry which is preliminary data.</text>
</comment>
<feature type="domain" description="PSP1 C-terminal" evidence="1">
    <location>
        <begin position="62"/>
        <end position="147"/>
    </location>
</feature>
<dbReference type="InterPro" id="IPR007557">
    <property type="entry name" value="PSP1_C"/>
</dbReference>
<dbReference type="Proteomes" id="UP000177701">
    <property type="component" value="Unassembled WGS sequence"/>
</dbReference>
<dbReference type="STRING" id="1797291.A2V47_02060"/>
<accession>A0A1F5ACU9</accession>
<dbReference type="EMBL" id="MEYH01000036">
    <property type="protein sequence ID" value="OGD16340.1"/>
    <property type="molecule type" value="Genomic_DNA"/>
</dbReference>
<dbReference type="AlphaFoldDB" id="A0A1F5ACU9"/>
<evidence type="ECO:0000259" key="1">
    <source>
        <dbReference type="PROSITE" id="PS51411"/>
    </source>
</evidence>
<organism evidence="2 3">
    <name type="scientific">Candidatus Sediminicultor quintus</name>
    <dbReference type="NCBI Taxonomy" id="1797291"/>
    <lineage>
        <taxon>Bacteria</taxon>
        <taxon>Pseudomonadati</taxon>
        <taxon>Atribacterota</taxon>
        <taxon>Candidatus Phoenicimicrobiia</taxon>
        <taxon>Candidatus Pheonicimicrobiales</taxon>
        <taxon>Candidatus Phoenicimicrobiaceae</taxon>
        <taxon>Candidatus Sediminicultor</taxon>
    </lineage>
</organism>
<evidence type="ECO:0000313" key="2">
    <source>
        <dbReference type="EMBL" id="OGD16340.1"/>
    </source>
</evidence>
<dbReference type="PANTHER" id="PTHR43830:SF3">
    <property type="entry name" value="PROTEIN PSP1"/>
    <property type="match status" value="1"/>
</dbReference>
<dbReference type="PANTHER" id="PTHR43830">
    <property type="entry name" value="PROTEIN PSP1"/>
    <property type="match status" value="1"/>
</dbReference>
<sequence>MPKVTGLKFTKTNYIYYFKINNKIILTKGDICLVKTAIGLDLGEVVIPYKYIKKDELDTPLKNVLRKANKEDFEKLERIKREEIDALNICKEKIQKYNLPMKLVYVKCLFDRSRIIFYFVSAQRIDFRELVKELAKVFKTKIELRQMGVRDGTKLIGGMGICGREVCCVSYIQKFAPIHINMAKIQKIALNQSKVSGLCGRLMCCLSYECEFYKESLKKYPKLRENVETEKGKGKVIEINVLKKYIIVELESDPNSKSDGIRKRIKIPEEEFEELVMKNKSAKNNDNR</sequence>
<protein>
    <submittedName>
        <fullName evidence="2">Stage 0 sporulation protein</fullName>
    </submittedName>
</protein>
<dbReference type="Pfam" id="PF04468">
    <property type="entry name" value="PSP1"/>
    <property type="match status" value="1"/>
</dbReference>
<dbReference type="GO" id="GO:0005737">
    <property type="term" value="C:cytoplasm"/>
    <property type="evidence" value="ECO:0007669"/>
    <property type="project" value="TreeGrafter"/>
</dbReference>
<gene>
    <name evidence="2" type="ORF">A2V47_02060</name>
</gene>
<evidence type="ECO:0000313" key="3">
    <source>
        <dbReference type="Proteomes" id="UP000177701"/>
    </source>
</evidence>
<dbReference type="InterPro" id="IPR047767">
    <property type="entry name" value="PSP1-like"/>
</dbReference>